<dbReference type="RefSeq" id="WP_188633317.1">
    <property type="nucleotide sequence ID" value="NZ_BMNQ01000037.1"/>
</dbReference>
<proteinExistence type="predicted"/>
<comment type="caution">
    <text evidence="1">The sequence shown here is derived from an EMBL/GenBank/DDBJ whole genome shotgun (WGS) entry which is preliminary data.</text>
</comment>
<reference evidence="1" key="1">
    <citation type="journal article" date="2014" name="Int. J. Syst. Evol. Microbiol.">
        <title>Complete genome sequence of Corynebacterium casei LMG S-19264T (=DSM 44701T), isolated from a smear-ripened cheese.</title>
        <authorList>
            <consortium name="US DOE Joint Genome Institute (JGI-PGF)"/>
            <person name="Walter F."/>
            <person name="Albersmeier A."/>
            <person name="Kalinowski J."/>
            <person name="Ruckert C."/>
        </authorList>
    </citation>
    <scope>NUCLEOTIDE SEQUENCE</scope>
    <source>
        <strain evidence="1">JCM 12580</strain>
    </source>
</reference>
<organism evidence="1 2">
    <name type="scientific">Lentibacillus kapialis</name>
    <dbReference type="NCBI Taxonomy" id="340214"/>
    <lineage>
        <taxon>Bacteria</taxon>
        <taxon>Bacillati</taxon>
        <taxon>Bacillota</taxon>
        <taxon>Bacilli</taxon>
        <taxon>Bacillales</taxon>
        <taxon>Bacillaceae</taxon>
        <taxon>Lentibacillus</taxon>
    </lineage>
</organism>
<dbReference type="Proteomes" id="UP000658382">
    <property type="component" value="Unassembled WGS sequence"/>
</dbReference>
<keyword evidence="2" id="KW-1185">Reference proteome</keyword>
<accession>A0A917UZP3</accession>
<sequence>MKPVHEKIESIRKEKGVTKTFIAQKCNKTVAWYHGISTGKRKWILMFDFSY</sequence>
<dbReference type="EMBL" id="BMNQ01000037">
    <property type="protein sequence ID" value="GGK00737.1"/>
    <property type="molecule type" value="Genomic_DNA"/>
</dbReference>
<evidence type="ECO:0000313" key="1">
    <source>
        <dbReference type="EMBL" id="GGK00737.1"/>
    </source>
</evidence>
<dbReference type="AlphaFoldDB" id="A0A917UZP3"/>
<evidence type="ECO:0000313" key="2">
    <source>
        <dbReference type="Proteomes" id="UP000658382"/>
    </source>
</evidence>
<name>A0A917UZP3_9BACI</name>
<protein>
    <submittedName>
        <fullName evidence="1">Uncharacterized protein</fullName>
    </submittedName>
</protein>
<reference evidence="1" key="2">
    <citation type="submission" date="2020-09" db="EMBL/GenBank/DDBJ databases">
        <authorList>
            <person name="Sun Q."/>
            <person name="Ohkuma M."/>
        </authorList>
    </citation>
    <scope>NUCLEOTIDE SEQUENCE</scope>
    <source>
        <strain evidence="1">JCM 12580</strain>
    </source>
</reference>
<gene>
    <name evidence="1" type="ORF">GCM10007063_23780</name>
</gene>